<evidence type="ECO:0000313" key="2">
    <source>
        <dbReference type="EMBL" id="SOE49078.1"/>
    </source>
</evidence>
<keyword evidence="3" id="KW-1185">Reference proteome</keyword>
<gene>
    <name evidence="1" type="ORF">ODI_01618</name>
    <name evidence="2" type="ORF">ODI_R1829</name>
</gene>
<accession>A0A1C3K1A8</accession>
<sequence>MLRHTVRILGDQTAAARALEEAERRRAAGEDVAFYCDGNTIIVGPRQKQEGESNVNR</sequence>
<protein>
    <submittedName>
        <fullName evidence="1">Uncharacterized protein</fullName>
    </submittedName>
</protein>
<dbReference type="Proteomes" id="UP000078558">
    <property type="component" value="Chromosome I"/>
</dbReference>
<dbReference type="STRING" id="1851544.ODI_01618"/>
<evidence type="ECO:0000313" key="3">
    <source>
        <dbReference type="Proteomes" id="UP000078558"/>
    </source>
</evidence>
<reference evidence="2 3" key="2">
    <citation type="submission" date="2017-08" db="EMBL/GenBank/DDBJ databases">
        <authorList>
            <person name="de Groot N.N."/>
        </authorList>
    </citation>
    <scope>NUCLEOTIDE SEQUENCE [LARGE SCALE GENOMIC DNA]</scope>
    <source>
        <strain evidence="2">Orrdi1</strain>
    </source>
</reference>
<dbReference type="RefSeq" id="WP_157929740.1">
    <property type="nucleotide sequence ID" value="NZ_LT907988.1"/>
</dbReference>
<organism evidence="1 3">
    <name type="scientific">Orrella dioscoreae</name>
    <dbReference type="NCBI Taxonomy" id="1851544"/>
    <lineage>
        <taxon>Bacteria</taxon>
        <taxon>Pseudomonadati</taxon>
        <taxon>Pseudomonadota</taxon>
        <taxon>Betaproteobacteria</taxon>
        <taxon>Burkholderiales</taxon>
        <taxon>Alcaligenaceae</taxon>
        <taxon>Orrella</taxon>
    </lineage>
</organism>
<evidence type="ECO:0000313" key="1">
    <source>
        <dbReference type="EMBL" id="SBT25303.1"/>
    </source>
</evidence>
<name>A0A1C3K1A8_9BURK</name>
<dbReference type="AlphaFoldDB" id="A0A1C3K1A8"/>
<reference evidence="1 3" key="1">
    <citation type="submission" date="2016-06" db="EMBL/GenBank/DDBJ databases">
        <authorList>
            <person name="Kjaerup R.B."/>
            <person name="Dalgaard T.S."/>
            <person name="Juul-Madsen H.R."/>
        </authorList>
    </citation>
    <scope>NUCLEOTIDE SEQUENCE [LARGE SCALE GENOMIC DNA]</scope>
    <source>
        <strain evidence="1">Orrdi1</strain>
    </source>
</reference>
<dbReference type="KEGG" id="odi:ODI_R1829"/>
<proteinExistence type="predicted"/>
<dbReference type="EMBL" id="FLRC01000016">
    <property type="protein sequence ID" value="SBT25303.1"/>
    <property type="molecule type" value="Genomic_DNA"/>
</dbReference>
<dbReference type="EMBL" id="LT907988">
    <property type="protein sequence ID" value="SOE49078.1"/>
    <property type="molecule type" value="Genomic_DNA"/>
</dbReference>